<comment type="caution">
    <text evidence="10">The sequence shown here is derived from an EMBL/GenBank/DDBJ whole genome shotgun (WGS) entry which is preliminary data.</text>
</comment>
<protein>
    <submittedName>
        <fullName evidence="10">Transposase, IS605 OrfB family</fullName>
    </submittedName>
</protein>
<evidence type="ECO:0000256" key="4">
    <source>
        <dbReference type="ARBA" id="ARBA00022833"/>
    </source>
</evidence>
<dbReference type="InterPro" id="IPR001959">
    <property type="entry name" value="Transposase"/>
</dbReference>
<feature type="domain" description="Probable transposase IS891/IS1136/IS1341" evidence="7">
    <location>
        <begin position="216"/>
        <end position="339"/>
    </location>
</feature>
<dbReference type="InParanoid" id="D6TJC0"/>
<dbReference type="GO" id="GO:0032196">
    <property type="term" value="P:transposition"/>
    <property type="evidence" value="ECO:0007669"/>
    <property type="project" value="UniProtKB-KW"/>
</dbReference>
<dbReference type="GO" id="GO:0003677">
    <property type="term" value="F:DNA binding"/>
    <property type="evidence" value="ECO:0007669"/>
    <property type="project" value="UniProtKB-KW"/>
</dbReference>
<dbReference type="eggNOG" id="COG0675">
    <property type="taxonomic scope" value="Bacteria"/>
</dbReference>
<evidence type="ECO:0000256" key="3">
    <source>
        <dbReference type="ARBA" id="ARBA00022723"/>
    </source>
</evidence>
<evidence type="ECO:0000259" key="9">
    <source>
        <dbReference type="Pfam" id="PF12323"/>
    </source>
</evidence>
<evidence type="ECO:0000259" key="8">
    <source>
        <dbReference type="Pfam" id="PF07282"/>
    </source>
</evidence>
<dbReference type="Pfam" id="PF01385">
    <property type="entry name" value="OrfB_IS605"/>
    <property type="match status" value="1"/>
</dbReference>
<feature type="domain" description="Cas12f1-like TNB" evidence="8">
    <location>
        <begin position="352"/>
        <end position="418"/>
    </location>
</feature>
<keyword evidence="5" id="KW-0238">DNA-binding</keyword>
<evidence type="ECO:0000313" key="10">
    <source>
        <dbReference type="EMBL" id="EFH89527.1"/>
    </source>
</evidence>
<sequence length="438" mass="50014">MKTAHKIRMHPTAEQVEYLKRACGTRRFIYNWGREQWEKQYQAYKAEQETVPEEQRVLKSPTALALKAHFNAIRAHEYPWTYDVTKCVVEGAFDDLKKAYDNFFAGRANYPQYKKKGKSHDSFYLSNDKFTVGSHWISIPGLGRFILDQRQTKKDRGKLLRTLGTVNLAEKLRFVENGAATIPTKKRNRRKHVVCERVKILGATVCCEAGHWYVSVQVDITRERPKAPEPVVGVDVGLKQAAVVSDGRRLENQRPLALHLKKLGKLQRKLSKKQKTKDPQTKRTVFSKNYEKQRLKVARKHQQIANIRRDVQHKFTTELARTCGAIGIEDLNILGMMANRKLSRAVADAAMGQLLQFLKTKVANAGGDLFIASRWFASTKRCSCCGHVKKRMPLKHRTYGCQLCGLVIDRDLNAALNLAWFAMETLRQRAAPNVGRPG</sequence>
<dbReference type="Pfam" id="PF12323">
    <property type="entry name" value="HTH_OrfB_IS605"/>
    <property type="match status" value="1"/>
</dbReference>
<gene>
    <name evidence="10" type="ORF">Krac_11091</name>
</gene>
<dbReference type="RefSeq" id="WP_007906182.1">
    <property type="nucleotide sequence ID" value="NZ_ADVG01000001.1"/>
</dbReference>
<dbReference type="NCBIfam" id="NF040570">
    <property type="entry name" value="guided_TnpB"/>
    <property type="match status" value="1"/>
</dbReference>
<dbReference type="EMBL" id="ADVG01000001">
    <property type="protein sequence ID" value="EFH89527.1"/>
    <property type="molecule type" value="Genomic_DNA"/>
</dbReference>
<accession>D6TJC0</accession>
<dbReference type="STRING" id="485913.Krac_11091"/>
<evidence type="ECO:0000256" key="6">
    <source>
        <dbReference type="ARBA" id="ARBA00023172"/>
    </source>
</evidence>
<dbReference type="InterPro" id="IPR010095">
    <property type="entry name" value="Cas12f1-like_TNB"/>
</dbReference>
<dbReference type="Pfam" id="PF07282">
    <property type="entry name" value="Cas12f1-like_TNB"/>
    <property type="match status" value="1"/>
</dbReference>
<evidence type="ECO:0000256" key="1">
    <source>
        <dbReference type="ARBA" id="ARBA00008761"/>
    </source>
</evidence>
<keyword evidence="3" id="KW-0479">Metal-binding</keyword>
<evidence type="ECO:0000256" key="2">
    <source>
        <dbReference type="ARBA" id="ARBA00022578"/>
    </source>
</evidence>
<feature type="domain" description="Transposase putative helix-turn-helix" evidence="9">
    <location>
        <begin position="1"/>
        <end position="45"/>
    </location>
</feature>
<keyword evidence="11" id="KW-1185">Reference proteome</keyword>
<keyword evidence="2" id="KW-0815">Transposition</keyword>
<keyword evidence="6" id="KW-0233">DNA recombination</keyword>
<evidence type="ECO:0000313" key="11">
    <source>
        <dbReference type="Proteomes" id="UP000004508"/>
    </source>
</evidence>
<dbReference type="OrthoDB" id="141006at2"/>
<dbReference type="GO" id="GO:0006310">
    <property type="term" value="P:DNA recombination"/>
    <property type="evidence" value="ECO:0007669"/>
    <property type="project" value="UniProtKB-KW"/>
</dbReference>
<organism evidence="10 11">
    <name type="scientific">Ktedonobacter racemifer DSM 44963</name>
    <dbReference type="NCBI Taxonomy" id="485913"/>
    <lineage>
        <taxon>Bacteria</taxon>
        <taxon>Bacillati</taxon>
        <taxon>Chloroflexota</taxon>
        <taxon>Ktedonobacteria</taxon>
        <taxon>Ktedonobacterales</taxon>
        <taxon>Ktedonobacteraceae</taxon>
        <taxon>Ktedonobacter</taxon>
    </lineage>
</organism>
<evidence type="ECO:0000259" key="7">
    <source>
        <dbReference type="Pfam" id="PF01385"/>
    </source>
</evidence>
<dbReference type="GO" id="GO:0046872">
    <property type="term" value="F:metal ion binding"/>
    <property type="evidence" value="ECO:0007669"/>
    <property type="project" value="UniProtKB-KW"/>
</dbReference>
<dbReference type="Proteomes" id="UP000004508">
    <property type="component" value="Unassembled WGS sequence"/>
</dbReference>
<keyword evidence="4" id="KW-0862">Zinc</keyword>
<reference evidence="10 11" key="1">
    <citation type="journal article" date="2011" name="Stand. Genomic Sci.">
        <title>Non-contiguous finished genome sequence and contextual data of the filamentous soil bacterium Ktedonobacter racemifer type strain (SOSP1-21).</title>
        <authorList>
            <person name="Chang Y.J."/>
            <person name="Land M."/>
            <person name="Hauser L."/>
            <person name="Chertkov O."/>
            <person name="Del Rio T.G."/>
            <person name="Nolan M."/>
            <person name="Copeland A."/>
            <person name="Tice H."/>
            <person name="Cheng J.F."/>
            <person name="Lucas S."/>
            <person name="Han C."/>
            <person name="Goodwin L."/>
            <person name="Pitluck S."/>
            <person name="Ivanova N."/>
            <person name="Ovchinikova G."/>
            <person name="Pati A."/>
            <person name="Chen A."/>
            <person name="Palaniappan K."/>
            <person name="Mavromatis K."/>
            <person name="Liolios K."/>
            <person name="Brettin T."/>
            <person name="Fiebig A."/>
            <person name="Rohde M."/>
            <person name="Abt B."/>
            <person name="Goker M."/>
            <person name="Detter J.C."/>
            <person name="Woyke T."/>
            <person name="Bristow J."/>
            <person name="Eisen J.A."/>
            <person name="Markowitz V."/>
            <person name="Hugenholtz P."/>
            <person name="Kyrpides N.C."/>
            <person name="Klenk H.P."/>
            <person name="Lapidus A."/>
        </authorList>
    </citation>
    <scope>NUCLEOTIDE SEQUENCE [LARGE SCALE GENOMIC DNA]</scope>
    <source>
        <strain evidence="11">DSM 44963</strain>
    </source>
</reference>
<dbReference type="InterPro" id="IPR021027">
    <property type="entry name" value="Transposase_put_HTH"/>
</dbReference>
<comment type="similarity">
    <text evidence="1">In the C-terminal section; belongs to the transposase 35 family.</text>
</comment>
<evidence type="ECO:0000256" key="5">
    <source>
        <dbReference type="ARBA" id="ARBA00023125"/>
    </source>
</evidence>
<dbReference type="AlphaFoldDB" id="D6TJC0"/>
<proteinExistence type="inferred from homology"/>
<name>D6TJC0_KTERA</name>